<name>A0A7X0G5N4_9ACTN</name>
<feature type="region of interest" description="Disordered" evidence="1">
    <location>
        <begin position="53"/>
        <end position="126"/>
    </location>
</feature>
<feature type="compositionally biased region" description="Basic residues" evidence="1">
    <location>
        <begin position="95"/>
        <end position="110"/>
    </location>
</feature>
<keyword evidence="2" id="KW-1133">Transmembrane helix</keyword>
<reference evidence="3 4" key="1">
    <citation type="submission" date="2020-08" db="EMBL/GenBank/DDBJ databases">
        <title>Sequencing the genomes of 1000 actinobacteria strains.</title>
        <authorList>
            <person name="Klenk H.-P."/>
        </authorList>
    </citation>
    <scope>NUCLEOTIDE SEQUENCE [LARGE SCALE GENOMIC DNA]</scope>
    <source>
        <strain evidence="3 4">DSM 43675</strain>
    </source>
</reference>
<comment type="caution">
    <text evidence="3">The sequence shown here is derived from an EMBL/GenBank/DDBJ whole genome shotgun (WGS) entry which is preliminary data.</text>
</comment>
<evidence type="ECO:0000256" key="1">
    <source>
        <dbReference type="SAM" id="MobiDB-lite"/>
    </source>
</evidence>
<evidence type="ECO:0000256" key="2">
    <source>
        <dbReference type="SAM" id="Phobius"/>
    </source>
</evidence>
<feature type="region of interest" description="Disordered" evidence="1">
    <location>
        <begin position="1"/>
        <end position="26"/>
    </location>
</feature>
<dbReference type="AlphaFoldDB" id="A0A7X0G5N4"/>
<organism evidence="3 4">
    <name type="scientific">Actinomadura coerulea</name>
    <dbReference type="NCBI Taxonomy" id="46159"/>
    <lineage>
        <taxon>Bacteria</taxon>
        <taxon>Bacillati</taxon>
        <taxon>Actinomycetota</taxon>
        <taxon>Actinomycetes</taxon>
        <taxon>Streptosporangiales</taxon>
        <taxon>Thermomonosporaceae</taxon>
        <taxon>Actinomadura</taxon>
    </lineage>
</organism>
<keyword evidence="4" id="KW-1185">Reference proteome</keyword>
<evidence type="ECO:0000313" key="4">
    <source>
        <dbReference type="Proteomes" id="UP000546324"/>
    </source>
</evidence>
<feature type="transmembrane region" description="Helical" evidence="2">
    <location>
        <begin position="28"/>
        <end position="49"/>
    </location>
</feature>
<gene>
    <name evidence="3" type="ORF">BKA00_006823</name>
</gene>
<dbReference type="RefSeq" id="WP_185032073.1">
    <property type="nucleotide sequence ID" value="NZ_JACHMQ010000001.1"/>
</dbReference>
<evidence type="ECO:0000313" key="3">
    <source>
        <dbReference type="EMBL" id="MBB6399909.1"/>
    </source>
</evidence>
<accession>A0A7X0G5N4</accession>
<dbReference type="Proteomes" id="UP000546324">
    <property type="component" value="Unassembled WGS sequence"/>
</dbReference>
<keyword evidence="2" id="KW-0812">Transmembrane</keyword>
<dbReference type="EMBL" id="JACHMQ010000001">
    <property type="protein sequence ID" value="MBB6399909.1"/>
    <property type="molecule type" value="Genomic_DNA"/>
</dbReference>
<protein>
    <submittedName>
        <fullName evidence="3">Uncharacterized protein</fullName>
    </submittedName>
</protein>
<sequence>MTGRHRGQPKDRDALDAVGEDSPRGRRITVVAAAFAVPVLVASVIAFGLRDEPVREGPESAGGPARSLAPAAPEGEPTFGAYVPPEAEPQVATKPPKRAPRPVVTPRRRAPAPAPSPSVRGRRPCPAGWEDVWWMRRWCEHHRSR</sequence>
<keyword evidence="2" id="KW-0472">Membrane</keyword>
<proteinExistence type="predicted"/>